<dbReference type="SUPFAM" id="SSF57701">
    <property type="entry name" value="Zn2/Cys6 DNA-binding domain"/>
    <property type="match status" value="1"/>
</dbReference>
<dbReference type="GO" id="GO:0008270">
    <property type="term" value="F:zinc ion binding"/>
    <property type="evidence" value="ECO:0007669"/>
    <property type="project" value="InterPro"/>
</dbReference>
<dbReference type="PANTHER" id="PTHR38111">
    <property type="entry name" value="ZN(2)-C6 FUNGAL-TYPE DOMAIN-CONTAINING PROTEIN-RELATED"/>
    <property type="match status" value="1"/>
</dbReference>
<evidence type="ECO:0000259" key="5">
    <source>
        <dbReference type="PROSITE" id="PS50048"/>
    </source>
</evidence>
<gene>
    <name evidence="6" type="ORF">N7456_004692</name>
</gene>
<evidence type="ECO:0000313" key="6">
    <source>
        <dbReference type="EMBL" id="KAJ5108017.1"/>
    </source>
</evidence>
<dbReference type="InterPro" id="IPR001138">
    <property type="entry name" value="Zn2Cys6_DnaBD"/>
</dbReference>
<dbReference type="PANTHER" id="PTHR38111:SF11">
    <property type="entry name" value="TRANSCRIPTION FACTOR DOMAIN-CONTAINING PROTEIN-RELATED"/>
    <property type="match status" value="1"/>
</dbReference>
<organism evidence="6 7">
    <name type="scientific">Penicillium angulare</name>
    <dbReference type="NCBI Taxonomy" id="116970"/>
    <lineage>
        <taxon>Eukaryota</taxon>
        <taxon>Fungi</taxon>
        <taxon>Dikarya</taxon>
        <taxon>Ascomycota</taxon>
        <taxon>Pezizomycotina</taxon>
        <taxon>Eurotiomycetes</taxon>
        <taxon>Eurotiomycetidae</taxon>
        <taxon>Eurotiales</taxon>
        <taxon>Aspergillaceae</taxon>
        <taxon>Penicillium</taxon>
    </lineage>
</organism>
<keyword evidence="2" id="KW-0238">DNA-binding</keyword>
<dbReference type="PROSITE" id="PS50048">
    <property type="entry name" value="ZN2_CY6_FUNGAL_2"/>
    <property type="match status" value="1"/>
</dbReference>
<evidence type="ECO:0000256" key="4">
    <source>
        <dbReference type="ARBA" id="ARBA00023242"/>
    </source>
</evidence>
<evidence type="ECO:0000256" key="3">
    <source>
        <dbReference type="ARBA" id="ARBA00023163"/>
    </source>
</evidence>
<protein>
    <recommendedName>
        <fullName evidence="5">Zn(2)-C6 fungal-type domain-containing protein</fullName>
    </recommendedName>
</protein>
<evidence type="ECO:0000313" key="7">
    <source>
        <dbReference type="Proteomes" id="UP001149165"/>
    </source>
</evidence>
<dbReference type="Pfam" id="PF00172">
    <property type="entry name" value="Zn_clus"/>
    <property type="match status" value="1"/>
</dbReference>
<comment type="caution">
    <text evidence="6">The sequence shown here is derived from an EMBL/GenBank/DDBJ whole genome shotgun (WGS) entry which is preliminary data.</text>
</comment>
<keyword evidence="4" id="KW-0539">Nucleus</keyword>
<dbReference type="InterPro" id="IPR036864">
    <property type="entry name" value="Zn2-C6_fun-type_DNA-bd_sf"/>
</dbReference>
<keyword evidence="3" id="KW-0804">Transcription</keyword>
<dbReference type="GO" id="GO:0003677">
    <property type="term" value="F:DNA binding"/>
    <property type="evidence" value="ECO:0007669"/>
    <property type="project" value="UniProtKB-KW"/>
</dbReference>
<dbReference type="CDD" id="cd00067">
    <property type="entry name" value="GAL4"/>
    <property type="match status" value="1"/>
</dbReference>
<dbReference type="PROSITE" id="PS00463">
    <property type="entry name" value="ZN2_CY6_FUNGAL_1"/>
    <property type="match status" value="1"/>
</dbReference>
<feature type="domain" description="Zn(2)-C6 fungal-type" evidence="5">
    <location>
        <begin position="9"/>
        <end position="36"/>
    </location>
</feature>
<dbReference type="Proteomes" id="UP001149165">
    <property type="component" value="Unassembled WGS sequence"/>
</dbReference>
<keyword evidence="7" id="KW-1185">Reference proteome</keyword>
<dbReference type="OrthoDB" id="4314040at2759"/>
<sequence>MPGVPTSRGCDGCRKSKKKCDELQPCSRCAKRQIVCQGSGQRRYKFQSLQVPKGAPDKLMPVVSVSTQQPVRLHISHVPNDTLTLMFVNSLEIRDVRYDIAYYGSFLRDLPRRLGSSPALDAASMALVSAHPYFQTKDIPPMVLSRFGKALRTLRDCLNDSKEARSPKTLCAIYLIAICQGWIGKSGKQRSTHSEAIMHLLKAVDLNQYEAGFPRDLILTLCVPVILEGIRDPLIQLPRAFWEHMVVLLHQDPPPPPYNAIPRPHLTVLELSRFPEYLHNPHLHLPEITSTYKELQNDSQKMFIFMGQDLMAMLPDILQSRYRAAYTLVAAVALLLNTILRSFDPSDTTLTQESALFTQSVIEGADRASCDRPLGAAYILPCLIIAMAASDNKQQAAQIEGRLIDYQSDFKTLEWRNCVAWLRSVFENHRMFGRLVKTDLDIDISELGVPGGCAMM</sequence>
<name>A0A9W9KJV7_9EURO</name>
<dbReference type="AlphaFoldDB" id="A0A9W9KJV7"/>
<evidence type="ECO:0000256" key="1">
    <source>
        <dbReference type="ARBA" id="ARBA00023015"/>
    </source>
</evidence>
<dbReference type="InterPro" id="IPR053178">
    <property type="entry name" value="Osmoadaptation_assoc"/>
</dbReference>
<reference evidence="6" key="2">
    <citation type="journal article" date="2023" name="IMA Fungus">
        <title>Comparative genomic study of the Penicillium genus elucidates a diverse pangenome and 15 lateral gene transfer events.</title>
        <authorList>
            <person name="Petersen C."/>
            <person name="Sorensen T."/>
            <person name="Nielsen M.R."/>
            <person name="Sondergaard T.E."/>
            <person name="Sorensen J.L."/>
            <person name="Fitzpatrick D.A."/>
            <person name="Frisvad J.C."/>
            <person name="Nielsen K.L."/>
        </authorList>
    </citation>
    <scope>NUCLEOTIDE SEQUENCE</scope>
    <source>
        <strain evidence="6">IBT 30069</strain>
    </source>
</reference>
<reference evidence="6" key="1">
    <citation type="submission" date="2022-11" db="EMBL/GenBank/DDBJ databases">
        <authorList>
            <person name="Petersen C."/>
        </authorList>
    </citation>
    <scope>NUCLEOTIDE SEQUENCE</scope>
    <source>
        <strain evidence="6">IBT 30069</strain>
    </source>
</reference>
<dbReference type="Gene3D" id="4.10.240.10">
    <property type="entry name" value="Zn(2)-C6 fungal-type DNA-binding domain"/>
    <property type="match status" value="1"/>
</dbReference>
<dbReference type="EMBL" id="JAPQKH010000003">
    <property type="protein sequence ID" value="KAJ5108017.1"/>
    <property type="molecule type" value="Genomic_DNA"/>
</dbReference>
<accession>A0A9W9KJV7</accession>
<dbReference type="GO" id="GO:0000981">
    <property type="term" value="F:DNA-binding transcription factor activity, RNA polymerase II-specific"/>
    <property type="evidence" value="ECO:0007669"/>
    <property type="project" value="InterPro"/>
</dbReference>
<dbReference type="SMART" id="SM00066">
    <property type="entry name" value="GAL4"/>
    <property type="match status" value="1"/>
</dbReference>
<proteinExistence type="predicted"/>
<keyword evidence="1" id="KW-0805">Transcription regulation</keyword>
<evidence type="ECO:0000256" key="2">
    <source>
        <dbReference type="ARBA" id="ARBA00023125"/>
    </source>
</evidence>